<keyword evidence="6 11" id="KW-0812">Transmembrane</keyword>
<dbReference type="GO" id="GO:0015098">
    <property type="term" value="F:molybdate ion transmembrane transporter activity"/>
    <property type="evidence" value="ECO:0007669"/>
    <property type="project" value="UniProtKB-UniRule"/>
</dbReference>
<evidence type="ECO:0000256" key="12">
    <source>
        <dbReference type="RuleBase" id="RU365097"/>
    </source>
</evidence>
<accession>Q3A3S8</accession>
<dbReference type="HOGENOM" id="CLU_016047_14_1_7"/>
<evidence type="ECO:0000256" key="10">
    <source>
        <dbReference type="ARBA" id="ARBA00025323"/>
    </source>
</evidence>
<evidence type="ECO:0000313" key="15">
    <source>
        <dbReference type="Proteomes" id="UP000002534"/>
    </source>
</evidence>
<dbReference type="InterPro" id="IPR000515">
    <property type="entry name" value="MetI-like"/>
</dbReference>
<dbReference type="GO" id="GO:0015419">
    <property type="term" value="F:ABC-type sulfate transporter activity"/>
    <property type="evidence" value="ECO:0007669"/>
    <property type="project" value="InterPro"/>
</dbReference>
<evidence type="ECO:0000256" key="5">
    <source>
        <dbReference type="ARBA" id="ARBA00022505"/>
    </source>
</evidence>
<sequence>MNTKDAQALGFDLVVALITSIFFTFVVCVLLALVATTSLHEFWFQVRSPQVFSTVWISLQTSLAVVFLAFFLGFPIAYLLALKDFKGKVLLDTLLDLPIVMPPLVSGLALLILLSGEGLVGGWLNRWHIDLIFTKKGIVLAQLFVAAPFFIKTVRESIAAIPKNLLAASATLNASSMFTLVHLIFPLCKKGIWTGLVMTWARALGEFGATSMVAGCIPQQTETMTVSIYMQAMSGGLETATAIALILMVFSFVFLLIVKTRFGQKDEYPA</sequence>
<keyword evidence="15" id="KW-1185">Reference proteome</keyword>
<evidence type="ECO:0000256" key="7">
    <source>
        <dbReference type="ARBA" id="ARBA00022989"/>
    </source>
</evidence>
<dbReference type="NCBIfam" id="NF038017">
    <property type="entry name" value="ABC_perm1"/>
    <property type="match status" value="1"/>
</dbReference>
<protein>
    <recommendedName>
        <fullName evidence="12">Molybdenum transport system permease</fullName>
    </recommendedName>
</protein>
<evidence type="ECO:0000256" key="4">
    <source>
        <dbReference type="ARBA" id="ARBA00022448"/>
    </source>
</evidence>
<dbReference type="PANTHER" id="PTHR30406:SF8">
    <property type="entry name" value="SULFATE TRANSPORT SYSTEM PERMEASE PROTEIN CYST"/>
    <property type="match status" value="1"/>
</dbReference>
<name>Q3A3S8_SYNC1</name>
<dbReference type="EMBL" id="CP000142">
    <property type="protein sequence ID" value="ABA88979.1"/>
    <property type="molecule type" value="Genomic_DNA"/>
</dbReference>
<dbReference type="AlphaFoldDB" id="Q3A3S8"/>
<comment type="similarity">
    <text evidence="12">Belongs to the binding-protein-dependent transport system permease family. CysTW subfamily.</text>
</comment>
<dbReference type="eggNOG" id="COG0555">
    <property type="taxonomic scope" value="Bacteria"/>
</dbReference>
<feature type="transmembrane region" description="Helical" evidence="11">
    <location>
        <begin position="94"/>
        <end position="116"/>
    </location>
</feature>
<keyword evidence="8" id="KW-0764">Sulfate transport</keyword>
<evidence type="ECO:0000256" key="1">
    <source>
        <dbReference type="ARBA" id="ARBA00002949"/>
    </source>
</evidence>
<keyword evidence="4 11" id="KW-0813">Transport</keyword>
<evidence type="ECO:0000256" key="9">
    <source>
        <dbReference type="ARBA" id="ARBA00023136"/>
    </source>
</evidence>
<dbReference type="KEGG" id="pca:Pcar_1736"/>
<evidence type="ECO:0000256" key="6">
    <source>
        <dbReference type="ARBA" id="ARBA00022692"/>
    </source>
</evidence>
<proteinExistence type="inferred from homology"/>
<comment type="function">
    <text evidence="10">Part of the ABC transporter complex CysAWTP (TC 3.A.1.6.1) involved in sulfate/thiosulfate import. Probably responsible for the translocation of the substrate across the membrane.</text>
</comment>
<feature type="transmembrane region" description="Helical" evidence="11">
    <location>
        <begin position="166"/>
        <end position="185"/>
    </location>
</feature>
<dbReference type="STRING" id="338963.Pcar_1736"/>
<evidence type="ECO:0000256" key="2">
    <source>
        <dbReference type="ARBA" id="ARBA00004651"/>
    </source>
</evidence>
<keyword evidence="7 11" id="KW-1133">Transmembrane helix</keyword>
<keyword evidence="5 12" id="KW-0500">Molybdenum</keyword>
<dbReference type="SUPFAM" id="SSF161098">
    <property type="entry name" value="MetI-like"/>
    <property type="match status" value="1"/>
</dbReference>
<dbReference type="InterPro" id="IPR049783">
    <property type="entry name" value="ABC_perm_TupB-like"/>
</dbReference>
<dbReference type="Gene3D" id="1.10.3720.10">
    <property type="entry name" value="MetI-like"/>
    <property type="match status" value="1"/>
</dbReference>
<feature type="transmembrane region" description="Helical" evidence="11">
    <location>
        <begin position="55"/>
        <end position="82"/>
    </location>
</feature>
<evidence type="ECO:0000259" key="13">
    <source>
        <dbReference type="PROSITE" id="PS50928"/>
    </source>
</evidence>
<evidence type="ECO:0000256" key="8">
    <source>
        <dbReference type="ARBA" id="ARBA00023032"/>
    </source>
</evidence>
<dbReference type="Pfam" id="PF00528">
    <property type="entry name" value="BPD_transp_1"/>
    <property type="match status" value="1"/>
</dbReference>
<feature type="transmembrane region" description="Helical" evidence="11">
    <location>
        <begin position="239"/>
        <end position="258"/>
    </location>
</feature>
<dbReference type="NCBIfam" id="TIGR02141">
    <property type="entry name" value="modB_ABC"/>
    <property type="match status" value="1"/>
</dbReference>
<dbReference type="InterPro" id="IPR011867">
    <property type="entry name" value="ModB_ABC"/>
</dbReference>
<reference evidence="15" key="1">
    <citation type="submission" date="2005-10" db="EMBL/GenBank/DDBJ databases">
        <title>Complete sequence of Pelobacter carbinolicus DSM 2380.</title>
        <authorList>
            <person name="Copeland A."/>
            <person name="Lucas S."/>
            <person name="Lapidus A."/>
            <person name="Barry K."/>
            <person name="Detter J.C."/>
            <person name="Glavina T."/>
            <person name="Hammon N."/>
            <person name="Israni S."/>
            <person name="Pitluck S."/>
            <person name="Chertkov O."/>
            <person name="Schmutz J."/>
            <person name="Larimer F."/>
            <person name="Land M."/>
            <person name="Kyrpides N."/>
            <person name="Ivanova N."/>
            <person name="Richardson P."/>
        </authorList>
    </citation>
    <scope>NUCLEOTIDE SEQUENCE [LARGE SCALE GENOMIC DNA]</scope>
    <source>
        <strain evidence="15">DSM 2380 / NBRC 103641 / GraBd1</strain>
    </source>
</reference>
<comment type="subunit">
    <text evidence="3">The complex is composed of two ATP-binding proteins (CysA), two transmembrane proteins (CysT and CysW) and a solute-binding protein (CysP).</text>
</comment>
<dbReference type="InterPro" id="IPR005667">
    <property type="entry name" value="Sulph_transpt2"/>
</dbReference>
<dbReference type="Proteomes" id="UP000002534">
    <property type="component" value="Chromosome"/>
</dbReference>
<evidence type="ECO:0000256" key="11">
    <source>
        <dbReference type="RuleBase" id="RU363032"/>
    </source>
</evidence>
<keyword evidence="9 11" id="KW-0472">Membrane</keyword>
<feature type="transmembrane region" description="Helical" evidence="11">
    <location>
        <begin position="136"/>
        <end position="154"/>
    </location>
</feature>
<comment type="function">
    <text evidence="1 12">Part of the binding-protein-dependent transport system for molybdenum; probably responsible for the translocation of the substrate across the membrane.</text>
</comment>
<dbReference type="PROSITE" id="PS50928">
    <property type="entry name" value="ABC_TM1"/>
    <property type="match status" value="1"/>
</dbReference>
<dbReference type="GO" id="GO:0005886">
    <property type="term" value="C:plasma membrane"/>
    <property type="evidence" value="ECO:0007669"/>
    <property type="project" value="UniProtKB-SubCell"/>
</dbReference>
<reference evidence="14 15" key="2">
    <citation type="journal article" date="2012" name="BMC Genomics">
        <title>The genome of Pelobacter carbinolicus reveals surprising metabolic capabilities and physiological features.</title>
        <authorList>
            <person name="Aklujkar M."/>
            <person name="Haveman S.A."/>
            <person name="Didonato R.Jr."/>
            <person name="Chertkov O."/>
            <person name="Han C.S."/>
            <person name="Land M.L."/>
            <person name="Brown P."/>
            <person name="Lovley D.R."/>
        </authorList>
    </citation>
    <scope>NUCLEOTIDE SEQUENCE [LARGE SCALE GENOMIC DNA]</scope>
    <source>
        <strain evidence="15">DSM 2380 / NBRC 103641 / GraBd1</strain>
    </source>
</reference>
<gene>
    <name evidence="14" type="ordered locus">Pcar_1736</name>
</gene>
<dbReference type="InterPro" id="IPR006469">
    <property type="entry name" value="NifC_ABC_porter"/>
</dbReference>
<feature type="transmembrane region" description="Helical" evidence="11">
    <location>
        <begin position="12"/>
        <end position="35"/>
    </location>
</feature>
<evidence type="ECO:0000256" key="3">
    <source>
        <dbReference type="ARBA" id="ARBA00011779"/>
    </source>
</evidence>
<feature type="domain" description="ABC transmembrane type-1" evidence="13">
    <location>
        <begin position="55"/>
        <end position="258"/>
    </location>
</feature>
<dbReference type="InterPro" id="IPR035906">
    <property type="entry name" value="MetI-like_sf"/>
</dbReference>
<dbReference type="NCBIfam" id="TIGR01581">
    <property type="entry name" value="Mo_ABC_porter"/>
    <property type="match status" value="1"/>
</dbReference>
<keyword evidence="12" id="KW-1003">Cell membrane</keyword>
<comment type="subcellular location">
    <subcellularLocation>
        <location evidence="2 11">Cell membrane</location>
        <topology evidence="2 11">Multi-pass membrane protein</topology>
    </subcellularLocation>
</comment>
<dbReference type="PANTHER" id="PTHR30406">
    <property type="entry name" value="SULFATE TRANSPORT SYSTEM PERMEASE PROTEIN"/>
    <property type="match status" value="1"/>
</dbReference>
<dbReference type="CDD" id="cd06261">
    <property type="entry name" value="TM_PBP2"/>
    <property type="match status" value="1"/>
</dbReference>
<organism evidence="14 15">
    <name type="scientific">Syntrophotalea carbinolica (strain DSM 2380 / NBRC 103641 / GraBd1)</name>
    <name type="common">Pelobacter carbinolicus</name>
    <dbReference type="NCBI Taxonomy" id="338963"/>
    <lineage>
        <taxon>Bacteria</taxon>
        <taxon>Pseudomonadati</taxon>
        <taxon>Thermodesulfobacteriota</taxon>
        <taxon>Desulfuromonadia</taxon>
        <taxon>Desulfuromonadales</taxon>
        <taxon>Syntrophotaleaceae</taxon>
        <taxon>Syntrophotalea</taxon>
    </lineage>
</organism>
<evidence type="ECO:0000313" key="14">
    <source>
        <dbReference type="EMBL" id="ABA88979.1"/>
    </source>
</evidence>